<sequence>MILRIPIKNRYIVSILLGFIGLSVILLAEYFFQESFQEWEEKTLDYRFRLRKSVILHPSISTIGIEDSSLQKIGTWPWDRSLHGRMVTLLKSLEVSSINFDIFFTARSSEPGDSQFFEAVRQAGNVILSGPFELIDHPCFTPKEYQAFSRKYSQADAIISDLKTIKVDNTCIDFNALSDQQWNDLGQEAGLELLYHTEFAFTGEEDAARLELLLQTFRYPFSSEHPESLWYANRAYLPLQELIRAAVGFGHVSASPDSDGVFRRVPLVIRVQDQFIPHLAFAAVLHYLQVRPEDVIIYPGKYILLQNAHFPDTTVAKNIRIPVDERLNLRINFFPSWKAHAFADILAAEQNPEIAAFWKHELAGQICTIGYTVSGTGDIGPNPLIPNFPLSFIHAAIMNTILTEQFLYELGWGTNVLITVVLLIFLGAISPKLDPYRFTLFLFLFISIYIGITIYLFIAHRIILNLLIPVLPSLILGYTLITVYWYATEDRERKQLRSAFKTYVSKQMLTKILENPTSLALQGQRKELTIMFSDIRKFSTLSDHIEPEVVHRLLNMYFNRMTKIAFDYDGFVDKFIGDGLLCFFGDPIFHPDHALRAVQAAIDMQKAVRELGPEFQEKLGLDPIVIRIGINTGYVIVGNMGSAERMEYTVLGSDVNLAQRLEASATPGQIMISHKTYEYVKHAIAAREIGEIKVKGFEHPVQVYEVQLPFE</sequence>
<dbReference type="InterPro" id="IPR029787">
    <property type="entry name" value="Nucleotide_cyclase"/>
</dbReference>
<dbReference type="EMBL" id="DF820466">
    <property type="protein sequence ID" value="GAK57975.1"/>
    <property type="molecule type" value="Genomic_DNA"/>
</dbReference>
<dbReference type="eggNOG" id="COG2114">
    <property type="taxonomic scope" value="Bacteria"/>
</dbReference>
<dbReference type="InterPro" id="IPR001054">
    <property type="entry name" value="A/G_cyclase"/>
</dbReference>
<dbReference type="InterPro" id="IPR050697">
    <property type="entry name" value="Adenylyl/Guanylyl_Cyclase_3/4"/>
</dbReference>
<reference evidence="3 4" key="1">
    <citation type="journal article" date="2015" name="PeerJ">
        <title>First genomic representation of candidate bacterial phylum KSB3 points to enhanced environmental sensing as a trigger of wastewater bulking.</title>
        <authorList>
            <person name="Sekiguchi Y."/>
            <person name="Ohashi A."/>
            <person name="Parks D.H."/>
            <person name="Yamauchi T."/>
            <person name="Tyson G.W."/>
            <person name="Hugenholtz P."/>
        </authorList>
    </citation>
    <scope>NUCLEOTIDE SEQUENCE [LARGE SCALE GENOMIC DNA]</scope>
</reference>
<accession>A0A081C070</accession>
<organism evidence="3 4">
    <name type="scientific">Vecturithrix granuli</name>
    <dbReference type="NCBI Taxonomy" id="1499967"/>
    <lineage>
        <taxon>Bacteria</taxon>
        <taxon>Candidatus Moduliflexota</taxon>
        <taxon>Candidatus Vecturitrichia</taxon>
        <taxon>Candidatus Vecturitrichales</taxon>
        <taxon>Candidatus Vecturitrichaceae</taxon>
        <taxon>Candidatus Vecturithrix</taxon>
    </lineage>
</organism>
<dbReference type="SMART" id="SM00044">
    <property type="entry name" value="CYCc"/>
    <property type="match status" value="1"/>
</dbReference>
<feature type="domain" description="Guanylate cyclase" evidence="2">
    <location>
        <begin position="529"/>
        <end position="662"/>
    </location>
</feature>
<dbReference type="Pfam" id="PF05226">
    <property type="entry name" value="CHASE2"/>
    <property type="match status" value="1"/>
</dbReference>
<dbReference type="Pfam" id="PF00211">
    <property type="entry name" value="Guanylate_cyc"/>
    <property type="match status" value="1"/>
</dbReference>
<dbReference type="Gene3D" id="3.30.70.1230">
    <property type="entry name" value="Nucleotide cyclase"/>
    <property type="match status" value="1"/>
</dbReference>
<dbReference type="PROSITE" id="PS50125">
    <property type="entry name" value="GUANYLATE_CYCLASE_2"/>
    <property type="match status" value="1"/>
</dbReference>
<dbReference type="GO" id="GO:0004016">
    <property type="term" value="F:adenylate cyclase activity"/>
    <property type="evidence" value="ECO:0007669"/>
    <property type="project" value="UniProtKB-ARBA"/>
</dbReference>
<evidence type="ECO:0000259" key="2">
    <source>
        <dbReference type="PROSITE" id="PS50125"/>
    </source>
</evidence>
<dbReference type="HOGENOM" id="CLU_000445_85_1_0"/>
<feature type="transmembrane region" description="Helical" evidence="1">
    <location>
        <begin position="406"/>
        <end position="426"/>
    </location>
</feature>
<feature type="transmembrane region" description="Helical" evidence="1">
    <location>
        <begin position="464"/>
        <end position="487"/>
    </location>
</feature>
<dbReference type="STRING" id="1499967.U27_04948"/>
<evidence type="ECO:0000313" key="3">
    <source>
        <dbReference type="EMBL" id="GAK57975.1"/>
    </source>
</evidence>
<gene>
    <name evidence="3" type="ORF">U27_04948</name>
</gene>
<evidence type="ECO:0000256" key="1">
    <source>
        <dbReference type="SAM" id="Phobius"/>
    </source>
</evidence>
<dbReference type="GO" id="GO:0006171">
    <property type="term" value="P:cAMP biosynthetic process"/>
    <property type="evidence" value="ECO:0007669"/>
    <property type="project" value="TreeGrafter"/>
</dbReference>
<dbReference type="GO" id="GO:0035556">
    <property type="term" value="P:intracellular signal transduction"/>
    <property type="evidence" value="ECO:0007669"/>
    <property type="project" value="InterPro"/>
</dbReference>
<dbReference type="Proteomes" id="UP000030661">
    <property type="component" value="Unassembled WGS sequence"/>
</dbReference>
<dbReference type="PANTHER" id="PTHR43081:SF1">
    <property type="entry name" value="ADENYLATE CYCLASE, TERMINAL-DIFFERENTIATION SPECIFIC"/>
    <property type="match status" value="1"/>
</dbReference>
<evidence type="ECO:0000313" key="4">
    <source>
        <dbReference type="Proteomes" id="UP000030661"/>
    </source>
</evidence>
<dbReference type="eggNOG" id="COG4252">
    <property type="taxonomic scope" value="Bacteria"/>
</dbReference>
<dbReference type="SMART" id="SM01080">
    <property type="entry name" value="CHASE2"/>
    <property type="match status" value="1"/>
</dbReference>
<dbReference type="InterPro" id="IPR007890">
    <property type="entry name" value="CHASE2"/>
</dbReference>
<dbReference type="CDD" id="cd07302">
    <property type="entry name" value="CHD"/>
    <property type="match status" value="1"/>
</dbReference>
<proteinExistence type="predicted"/>
<keyword evidence="4" id="KW-1185">Reference proteome</keyword>
<name>A0A081C070_VECG1</name>
<keyword evidence="1" id="KW-1133">Transmembrane helix</keyword>
<keyword evidence="1" id="KW-0812">Transmembrane</keyword>
<dbReference type="AlphaFoldDB" id="A0A081C070"/>
<protein>
    <submittedName>
        <fullName evidence="3">Adenylate/guanylate cyclase</fullName>
    </submittedName>
</protein>
<feature type="transmembrane region" description="Helical" evidence="1">
    <location>
        <begin position="438"/>
        <end position="458"/>
    </location>
</feature>
<dbReference type="SUPFAM" id="SSF55073">
    <property type="entry name" value="Nucleotide cyclase"/>
    <property type="match status" value="1"/>
</dbReference>
<dbReference type="PANTHER" id="PTHR43081">
    <property type="entry name" value="ADENYLATE CYCLASE, TERMINAL-DIFFERENTIATION SPECIFIC-RELATED"/>
    <property type="match status" value="1"/>
</dbReference>
<keyword evidence="1" id="KW-0472">Membrane</keyword>
<feature type="transmembrane region" description="Helical" evidence="1">
    <location>
        <begin position="12"/>
        <end position="32"/>
    </location>
</feature>